<keyword evidence="2" id="KW-1185">Reference proteome</keyword>
<proteinExistence type="predicted"/>
<name>A0A1I7U8S1_9PELO</name>
<reference evidence="3" key="1">
    <citation type="submission" date="2016-11" db="UniProtKB">
        <authorList>
            <consortium name="WormBaseParasite"/>
        </authorList>
    </citation>
    <scope>IDENTIFICATION</scope>
</reference>
<evidence type="ECO:0000313" key="3">
    <source>
        <dbReference type="WBParaSite" id="Csp11.Scaffold629.g16007.t1"/>
    </source>
</evidence>
<feature type="compositionally biased region" description="Low complexity" evidence="1">
    <location>
        <begin position="106"/>
        <end position="116"/>
    </location>
</feature>
<dbReference type="Proteomes" id="UP000095282">
    <property type="component" value="Unplaced"/>
</dbReference>
<dbReference type="AlphaFoldDB" id="A0A1I7U8S1"/>
<dbReference type="WBParaSite" id="Csp11.Scaffold629.g16007.t1">
    <property type="protein sequence ID" value="Csp11.Scaffold629.g16007.t1"/>
    <property type="gene ID" value="Csp11.Scaffold629.g16007"/>
</dbReference>
<sequence length="150" mass="16589">MYIQSIEAEMYLNSLLLDILSDRMSIISIILNLLSSSTIIRSESPRKSVISYSDDEVNPLEVKPDEELEVHSESNSPEIQSVEPELELPLSKEDSEINTVSRCPGAATTTSSTATAPAPPASPKPSSVISSYENSRHFFDDEFNVYLINH</sequence>
<accession>A0A1I7U8S1</accession>
<protein>
    <submittedName>
        <fullName evidence="3">Uncharacterized protein</fullName>
    </submittedName>
</protein>
<organism evidence="2 3">
    <name type="scientific">Caenorhabditis tropicalis</name>
    <dbReference type="NCBI Taxonomy" id="1561998"/>
    <lineage>
        <taxon>Eukaryota</taxon>
        <taxon>Metazoa</taxon>
        <taxon>Ecdysozoa</taxon>
        <taxon>Nematoda</taxon>
        <taxon>Chromadorea</taxon>
        <taxon>Rhabditida</taxon>
        <taxon>Rhabditina</taxon>
        <taxon>Rhabditomorpha</taxon>
        <taxon>Rhabditoidea</taxon>
        <taxon>Rhabditidae</taxon>
        <taxon>Peloderinae</taxon>
        <taxon>Caenorhabditis</taxon>
    </lineage>
</organism>
<feature type="region of interest" description="Disordered" evidence="1">
    <location>
        <begin position="66"/>
        <end position="130"/>
    </location>
</feature>
<evidence type="ECO:0000256" key="1">
    <source>
        <dbReference type="SAM" id="MobiDB-lite"/>
    </source>
</evidence>
<evidence type="ECO:0000313" key="2">
    <source>
        <dbReference type="Proteomes" id="UP000095282"/>
    </source>
</evidence>